<dbReference type="Proteomes" id="UP000033072">
    <property type="component" value="Chromosome"/>
</dbReference>
<dbReference type="KEGG" id="mls:MSLAZ_1756"/>
<name>A0A0E3S6R9_9EURY</name>
<keyword evidence="1" id="KW-0472">Membrane</keyword>
<protein>
    <submittedName>
        <fullName evidence="2">Uncharacterized protein</fullName>
    </submittedName>
</protein>
<gene>
    <name evidence="2" type="ORF">MSLAZ_1756</name>
</gene>
<keyword evidence="1" id="KW-1133">Transmembrane helix</keyword>
<keyword evidence="3" id="KW-1185">Reference proteome</keyword>
<accession>A0A0E3S6R9</accession>
<keyword evidence="1" id="KW-0812">Transmembrane</keyword>
<evidence type="ECO:0000256" key="1">
    <source>
        <dbReference type="SAM" id="Phobius"/>
    </source>
</evidence>
<evidence type="ECO:0000313" key="3">
    <source>
        <dbReference type="Proteomes" id="UP000033072"/>
    </source>
</evidence>
<dbReference type="HOGENOM" id="CLU_079544_0_0_2"/>
<feature type="transmembrane region" description="Helical" evidence="1">
    <location>
        <begin position="30"/>
        <end position="56"/>
    </location>
</feature>
<dbReference type="PATRIC" id="fig|1434111.4.peg.2299"/>
<dbReference type="EMBL" id="CP009515">
    <property type="protein sequence ID" value="AKB75017.1"/>
    <property type="molecule type" value="Genomic_DNA"/>
</dbReference>
<reference evidence="2 3" key="1">
    <citation type="submission" date="2014-07" db="EMBL/GenBank/DDBJ databases">
        <title>Methanogenic archaea and the global carbon cycle.</title>
        <authorList>
            <person name="Henriksen J.R."/>
            <person name="Luke J."/>
            <person name="Reinhart S."/>
            <person name="Benedict M.N."/>
            <person name="Youngblut N.D."/>
            <person name="Metcalf M.E."/>
            <person name="Whitaker R.J."/>
            <person name="Metcalf W.W."/>
        </authorList>
    </citation>
    <scope>NUCLEOTIDE SEQUENCE [LARGE SCALE GENOMIC DNA]</scope>
    <source>
        <strain evidence="2 3">Z-7289</strain>
    </source>
</reference>
<dbReference type="AlphaFoldDB" id="A0A0E3S6R9"/>
<evidence type="ECO:0000313" key="2">
    <source>
        <dbReference type="EMBL" id="AKB75017.1"/>
    </source>
</evidence>
<sequence length="316" mass="36453">MKNQRFEKSKVWEIEVWEIEVWNMNKTLKIILYIILIPVGLIVLLYGGFGLSLIALDQASYYGNELYIGPIDYDPVLAKAENSGYDIGGDAKLSEANLIDPGNVETLEERFKDGYRVHRVELYYNNYTYLEFCKYDSPETAVTLWNHSEIPTSLEPSRFPVDSWMLEMLGRSLRLNETDSREFLERLKLNGAQQWTNESVDFPATYAYLNQSSTNTVINSGMWNDEEFYRNGTKIGYIAYIIPEVSISTSHNFNKYTLHVGSSGSVRADILMHRASAGKKIPEEEYRAVFKEMFEKLGLPAEKVDELEFEYNPSVW</sequence>
<proteinExistence type="predicted"/>
<organism evidence="2 3">
    <name type="scientific">Methanosarcina lacustris Z-7289</name>
    <dbReference type="NCBI Taxonomy" id="1434111"/>
    <lineage>
        <taxon>Archaea</taxon>
        <taxon>Methanobacteriati</taxon>
        <taxon>Methanobacteriota</taxon>
        <taxon>Stenosarchaea group</taxon>
        <taxon>Methanomicrobia</taxon>
        <taxon>Methanosarcinales</taxon>
        <taxon>Methanosarcinaceae</taxon>
        <taxon>Methanosarcina</taxon>
    </lineage>
</organism>